<sequence>MMPAVSQEKSNANSPGRTKTFAPVYPILKRAAKETPTYKIADATQVTDPRVAARTDSPRVHQGSVDSPSAATVMNCTESEKSLVQLLSSLNQSGTPITLPADTRSHSGNDSSHNTLRYGSNGAATKNGPQGIAQEPINAEVKPSPEVRQSREMTESLCQAKSSNPKQSLTISMDSGASLSRDRVDVDTRSVAKPVQAKAKIVENLPFQKTWHLEEILSLDTVMSEQTKQRNGSERPHHTETKNNVKPGGDSNGADTTMNQSLHPPPPPLHRGPRRPRKISAEVIVPSSSSRTEKRGSHERKVDAPSKRRGRPPERANH</sequence>
<comment type="caution">
    <text evidence="1">The sequence shown here is derived from an EMBL/GenBank/DDBJ whole genome shotgun (WGS) entry which is preliminary data.</text>
</comment>
<dbReference type="EMBL" id="CM047590">
    <property type="protein sequence ID" value="KAI9919679.1"/>
    <property type="molecule type" value="Genomic_DNA"/>
</dbReference>
<organism evidence="1 2">
    <name type="scientific">Peronosclerospora sorghi</name>
    <dbReference type="NCBI Taxonomy" id="230839"/>
    <lineage>
        <taxon>Eukaryota</taxon>
        <taxon>Sar</taxon>
        <taxon>Stramenopiles</taxon>
        <taxon>Oomycota</taxon>
        <taxon>Peronosporomycetes</taxon>
        <taxon>Peronosporales</taxon>
        <taxon>Peronosporaceae</taxon>
        <taxon>Peronosclerospora</taxon>
    </lineage>
</organism>
<evidence type="ECO:0000313" key="2">
    <source>
        <dbReference type="Proteomes" id="UP001163321"/>
    </source>
</evidence>
<accession>A0ACC0WLP2</accession>
<keyword evidence="2" id="KW-1185">Reference proteome</keyword>
<reference evidence="1 2" key="1">
    <citation type="journal article" date="2022" name="bioRxiv">
        <title>The genome of the oomycete Peronosclerospora sorghi, a cosmopolitan pathogen of maize and sorghum, is inflated with dispersed pseudogenes.</title>
        <authorList>
            <person name="Fletcher K."/>
            <person name="Martin F."/>
            <person name="Isakeit T."/>
            <person name="Cavanaugh K."/>
            <person name="Magill C."/>
            <person name="Michelmore R."/>
        </authorList>
    </citation>
    <scope>NUCLEOTIDE SEQUENCE [LARGE SCALE GENOMIC DNA]</scope>
    <source>
        <strain evidence="1">P6</strain>
    </source>
</reference>
<protein>
    <submittedName>
        <fullName evidence="1">Uncharacterized protein</fullName>
    </submittedName>
</protein>
<gene>
    <name evidence="1" type="ORF">PsorP6_017272</name>
</gene>
<dbReference type="Proteomes" id="UP001163321">
    <property type="component" value="Chromosome 11"/>
</dbReference>
<evidence type="ECO:0000313" key="1">
    <source>
        <dbReference type="EMBL" id="KAI9919679.1"/>
    </source>
</evidence>
<name>A0ACC0WLP2_9STRA</name>
<proteinExistence type="predicted"/>